<keyword evidence="1" id="KW-0812">Transmembrane</keyword>
<feature type="transmembrane region" description="Helical" evidence="1">
    <location>
        <begin position="27"/>
        <end position="50"/>
    </location>
</feature>
<keyword evidence="1" id="KW-1133">Transmembrane helix</keyword>
<dbReference type="PANTHER" id="PTHR23530:SF1">
    <property type="entry name" value="PERMEASE, MAJOR FACILITATOR SUPERFAMILY-RELATED"/>
    <property type="match status" value="1"/>
</dbReference>
<feature type="transmembrane region" description="Helical" evidence="1">
    <location>
        <begin position="356"/>
        <end position="378"/>
    </location>
</feature>
<keyword evidence="3" id="KW-0614">Plasmid</keyword>
<dbReference type="InterPro" id="IPR020846">
    <property type="entry name" value="MFS_dom"/>
</dbReference>
<dbReference type="GO" id="GO:0022857">
    <property type="term" value="F:transmembrane transporter activity"/>
    <property type="evidence" value="ECO:0007669"/>
    <property type="project" value="InterPro"/>
</dbReference>
<evidence type="ECO:0000259" key="2">
    <source>
        <dbReference type="PROSITE" id="PS50850"/>
    </source>
</evidence>
<dbReference type="InterPro" id="IPR011701">
    <property type="entry name" value="MFS"/>
</dbReference>
<feature type="transmembrane region" description="Helical" evidence="1">
    <location>
        <begin position="276"/>
        <end position="293"/>
    </location>
</feature>
<evidence type="ECO:0000313" key="4">
    <source>
        <dbReference type="Proteomes" id="UP000326170"/>
    </source>
</evidence>
<name>A0A5P9P9N1_9EURY</name>
<dbReference type="RefSeq" id="WP_152944363.1">
    <property type="nucleotide sequence ID" value="NZ_CP045490.1"/>
</dbReference>
<feature type="transmembrane region" description="Helical" evidence="1">
    <location>
        <begin position="159"/>
        <end position="180"/>
    </location>
</feature>
<dbReference type="OrthoDB" id="85689at2157"/>
<feature type="transmembrane region" description="Helical" evidence="1">
    <location>
        <begin position="216"/>
        <end position="238"/>
    </location>
</feature>
<keyword evidence="4" id="KW-1185">Reference proteome</keyword>
<dbReference type="PROSITE" id="PS50850">
    <property type="entry name" value="MFS"/>
    <property type="match status" value="1"/>
</dbReference>
<gene>
    <name evidence="3" type="ORF">GCU68_20090</name>
</gene>
<dbReference type="KEGG" id="nas:GCU68_20090"/>
<dbReference type="Proteomes" id="UP000326170">
    <property type="component" value="Plasmid unnamed2"/>
</dbReference>
<dbReference type="InterPro" id="IPR053160">
    <property type="entry name" value="MFS_DHA3_Transporter"/>
</dbReference>
<dbReference type="SUPFAM" id="SSF103473">
    <property type="entry name" value="MFS general substrate transporter"/>
    <property type="match status" value="1"/>
</dbReference>
<dbReference type="AlphaFoldDB" id="A0A5P9P9N1"/>
<dbReference type="InterPro" id="IPR036259">
    <property type="entry name" value="MFS_trans_sf"/>
</dbReference>
<dbReference type="Gene3D" id="1.20.1250.20">
    <property type="entry name" value="MFS general substrate transporter like domains"/>
    <property type="match status" value="1"/>
</dbReference>
<dbReference type="Pfam" id="PF07690">
    <property type="entry name" value="MFS_1"/>
    <property type="match status" value="1"/>
</dbReference>
<evidence type="ECO:0000313" key="3">
    <source>
        <dbReference type="EMBL" id="QFU84804.1"/>
    </source>
</evidence>
<reference evidence="3 4" key="1">
    <citation type="journal article" date="2007" name="Int. J. Syst. Evol. Microbiol.">
        <title>Natronorubrum sulfidifaciens sp. nov., an extremely haloalkaliphilic archaeon isolated from Aiding salt lake in Xin-Jiang, China.</title>
        <authorList>
            <person name="Cui H.L."/>
            <person name="Tohty D."/>
            <person name="Liu H.C."/>
            <person name="Liu S.J."/>
            <person name="Oren A."/>
            <person name="Zhou P.J."/>
        </authorList>
    </citation>
    <scope>NUCLEOTIDE SEQUENCE [LARGE SCALE GENOMIC DNA]</scope>
    <source>
        <strain evidence="3 4">7-3</strain>
        <plasmid evidence="3">unnamed2</plasmid>
    </source>
</reference>
<accession>A0A5P9P9N1</accession>
<feature type="domain" description="Major facilitator superfamily (MFS) profile" evidence="2">
    <location>
        <begin position="1"/>
        <end position="185"/>
    </location>
</feature>
<feature type="transmembrane region" description="Helical" evidence="1">
    <location>
        <begin position="71"/>
        <end position="104"/>
    </location>
</feature>
<protein>
    <submittedName>
        <fullName evidence="3">MFS transporter</fullName>
    </submittedName>
</protein>
<dbReference type="GeneID" id="42303361"/>
<feature type="transmembrane region" description="Helical" evidence="1">
    <location>
        <begin position="305"/>
        <end position="336"/>
    </location>
</feature>
<organism evidence="3 4">
    <name type="scientific">Natronorubrum aibiense</name>
    <dbReference type="NCBI Taxonomy" id="348826"/>
    <lineage>
        <taxon>Archaea</taxon>
        <taxon>Methanobacteriati</taxon>
        <taxon>Methanobacteriota</taxon>
        <taxon>Stenosarchaea group</taxon>
        <taxon>Halobacteria</taxon>
        <taxon>Halobacteriales</taxon>
        <taxon>Natrialbaceae</taxon>
        <taxon>Natronorubrum</taxon>
    </lineage>
</organism>
<dbReference type="PANTHER" id="PTHR23530">
    <property type="entry name" value="TRANSPORT PROTEIN-RELATED"/>
    <property type="match status" value="1"/>
</dbReference>
<feature type="transmembrane region" description="Helical" evidence="1">
    <location>
        <begin position="390"/>
        <end position="410"/>
    </location>
</feature>
<evidence type="ECO:0000256" key="1">
    <source>
        <dbReference type="SAM" id="Phobius"/>
    </source>
</evidence>
<geneLocation type="plasmid" evidence="3 4">
    <name>unnamed2</name>
</geneLocation>
<sequence length="428" mass="46230">MAISGTVFKYYLYKATEAVEFYRPIMYLYFLSQGLSFTHIVIIEALYNLTTVLGEVPTGYVGDRIGRRNSLLVGSALITATLVGIAFASSFLAFAFLFICWSLGYNFRSGTEDAWVYETLTDMSASDEFTHVRGRGQSIALTAGVGASLVGGYLGGFDLTYPFLAAALFTGLGLLVIVTLDEPATYEESDSSEMSIREAWGVVTQAVGQRRLRSFIVYYFVLFSAVTYLVFIFLQPIFESVVTGLNMSLTLSLPVPGQESPYTLAISTGNVETLLGVYYAAINLVSAAISYRIGFIQEWVGLRRWFVVIPLLVGGLLAAMVFVPPIALVALFVGWASVEPTRVFAGQYVNDRIETLGRATVLSAMAMVSAVTVIPFQLGSGVISDVVSPLIALSAAGVILIVGSVVILLWESPIEEPTTGSNSKTGME</sequence>
<dbReference type="EMBL" id="CP045490">
    <property type="protein sequence ID" value="QFU84804.1"/>
    <property type="molecule type" value="Genomic_DNA"/>
</dbReference>
<keyword evidence="1" id="KW-0472">Membrane</keyword>
<proteinExistence type="predicted"/>